<reference evidence="1 2" key="1">
    <citation type="submission" date="2016-08" db="EMBL/GenBank/DDBJ databases">
        <authorList>
            <person name="Grinspan D."/>
            <person name="Erlich J."/>
            <person name="Cui Z.D."/>
            <person name="Khazanchi R."/>
            <person name="Shaffer C.D."/>
            <person name="Hafer-Weston K.A."/>
            <person name="Elgin S.C.R."/>
            <person name="Klyczek K."/>
            <person name="Garlena R.A."/>
            <person name="Russell D.A."/>
            <person name="Pope W.H."/>
            <person name="Jacobs-Sera D."/>
            <person name="Hendrix R.W."/>
            <person name="Hatfull G.F."/>
        </authorList>
    </citation>
    <scope>NUCLEOTIDE SEQUENCE [LARGE SCALE GENOMIC DNA]</scope>
</reference>
<accession>A0A1J0GQA2</accession>
<proteinExistence type="predicted"/>
<gene>
    <name evidence="1" type="ORF">SEA_AMELIE_32</name>
</gene>
<evidence type="ECO:0008006" key="3">
    <source>
        <dbReference type="Google" id="ProtNLM"/>
    </source>
</evidence>
<sequence>MNAHTMTVRRLSDQEAAEMARGLTVSIAGRRRTIPAAKVERYESWVEQIGREYASPEDEHRRRAAIEAVGRFLCDEDAVEKIGEELAEAREQYEAASAAARAVVLLAVEDGASELGLAQRLGINRLTVRKYRGKKDR</sequence>
<organism evidence="1 2">
    <name type="scientific">Mycobacterium phage Amelie</name>
    <dbReference type="NCBI Taxonomy" id="1913035"/>
    <lineage>
        <taxon>Viruses</taxon>
        <taxon>Duplodnaviria</taxon>
        <taxon>Heunggongvirae</taxon>
        <taxon>Uroviricota</taxon>
        <taxon>Caudoviricetes</taxon>
        <taxon>Weiservirinae</taxon>
        <taxon>Anayavirus</taxon>
        <taxon>Anayavirus amelie</taxon>
    </lineage>
</organism>
<dbReference type="EMBL" id="KX808132">
    <property type="protein sequence ID" value="APC43632.1"/>
    <property type="molecule type" value="Genomic_DNA"/>
</dbReference>
<evidence type="ECO:0000313" key="2">
    <source>
        <dbReference type="Proteomes" id="UP000225217"/>
    </source>
</evidence>
<keyword evidence="2" id="KW-1185">Reference proteome</keyword>
<name>A0A1J0GQA2_9CAUD</name>
<dbReference type="Proteomes" id="UP000225217">
    <property type="component" value="Segment"/>
</dbReference>
<evidence type="ECO:0000313" key="1">
    <source>
        <dbReference type="EMBL" id="APC43632.1"/>
    </source>
</evidence>
<protein>
    <recommendedName>
        <fullName evidence="3">Helix-turn-helix DNA binding domain protein</fullName>
    </recommendedName>
</protein>